<name>A0A5Q3QBZ9_9PSEU</name>
<dbReference type="InterPro" id="IPR051822">
    <property type="entry name" value="Glycosyl_Hydrolase_84"/>
</dbReference>
<keyword evidence="1 3" id="KW-0378">Hydrolase</keyword>
<evidence type="ECO:0000256" key="4">
    <source>
        <dbReference type="SAM" id="MobiDB-lite"/>
    </source>
</evidence>
<dbReference type="InterPro" id="IPR015882">
    <property type="entry name" value="HEX_bac_N"/>
</dbReference>
<dbReference type="SUPFAM" id="SSF51445">
    <property type="entry name" value="(Trans)glycosidases"/>
    <property type="match status" value="1"/>
</dbReference>
<evidence type="ECO:0000259" key="5">
    <source>
        <dbReference type="PROSITE" id="PS52009"/>
    </source>
</evidence>
<dbReference type="AlphaFoldDB" id="A0A5Q3QBZ9"/>
<dbReference type="SUPFAM" id="SSF55545">
    <property type="entry name" value="beta-N-acetylhexosaminidase-like domain"/>
    <property type="match status" value="1"/>
</dbReference>
<dbReference type="Pfam" id="PF07555">
    <property type="entry name" value="NAGidase"/>
    <property type="match status" value="1"/>
</dbReference>
<evidence type="ECO:0000313" key="7">
    <source>
        <dbReference type="Proteomes" id="UP000371041"/>
    </source>
</evidence>
<comment type="similarity">
    <text evidence="3">Belongs to the glycosyl hydrolase 84 family.</text>
</comment>
<dbReference type="GO" id="GO:0015929">
    <property type="term" value="F:hexosaminidase activity"/>
    <property type="evidence" value="ECO:0007669"/>
    <property type="project" value="UniProtKB-ARBA"/>
</dbReference>
<evidence type="ECO:0000256" key="1">
    <source>
        <dbReference type="ARBA" id="ARBA00022801"/>
    </source>
</evidence>
<dbReference type="InterPro" id="IPR011496">
    <property type="entry name" value="O-GlcNAcase_cat"/>
</dbReference>
<dbReference type="EMBL" id="CP045929">
    <property type="protein sequence ID" value="QGK71982.1"/>
    <property type="molecule type" value="Genomic_DNA"/>
</dbReference>
<gene>
    <name evidence="6" type="ORF">GIY23_02240</name>
</gene>
<sequence>MAALVGVALVAAGCTGGGEPEGGGASPTTTTSPRPQLPEGEQGPLPQVTPQPLAMNRIGDDVAVRDKVELVIDPMVAPQTVDLASRLLEEAGAAEVIVRAPGARVEDATLSVRIGDRAGATSAKELQDLGFPLASTEPESYTLAVQGGEQQLITIGAADPAGVHYGVQTLRQLTSEGRIAGAGVVDRPSMPLRGTVEGFYGSPWTQQERLDQLAFYGDMKLNTYIYAPKDDPYHRELWREPYPPAEFGELQELIGAAAANFVKFTFAISPGTSICYSDPADVAALQGKMQAVYDAGVRDFSIALDDITYTQWNCAQDAQRYGEPSQASAGQAQVDLLNTVQTEFVETHPDTAPLQFVPTEYSDMEDSPYKSALREQLHPDVVTMWTGDGVIPESVTIEDAQQAGQVWGRELFLWDNYPVNDFPASEGRLLVGPYAKREQGLHEHLSGAVSNPMNQAAASKVAETGLADFSWNSADYDPQRAWRAAAEYLAGDRFSAERAGFEADPATVDALLVFFDLNYFSPVANGSPWQGPAPELQRRIDEFRAQWSGGDRAAALEGLRGYARAIADAPEAIRAGADRDFTADSEPWLQATDLWGAALLATVDGLQARAEGNEPGAQAKFAESAEFAQRAGQIETVPGENEQQGPVRLADGVLDVFLREAPGL</sequence>
<dbReference type="Gene3D" id="3.30.379.10">
    <property type="entry name" value="Chitobiase/beta-hexosaminidase domain 2-like"/>
    <property type="match status" value="1"/>
</dbReference>
<feature type="domain" description="GH84" evidence="5">
    <location>
        <begin position="191"/>
        <end position="474"/>
    </location>
</feature>
<feature type="compositionally biased region" description="Gly residues" evidence="4">
    <location>
        <begin position="15"/>
        <end position="25"/>
    </location>
</feature>
<accession>A0A5Q3QBZ9</accession>
<dbReference type="KEGG" id="sace:GIY23_02240"/>
<proteinExistence type="inferred from homology"/>
<keyword evidence="7" id="KW-1185">Reference proteome</keyword>
<organism evidence="6 7">
    <name type="scientific">Allosaccharopolyspora coralli</name>
    <dbReference type="NCBI Taxonomy" id="2665642"/>
    <lineage>
        <taxon>Bacteria</taxon>
        <taxon>Bacillati</taxon>
        <taxon>Actinomycetota</taxon>
        <taxon>Actinomycetes</taxon>
        <taxon>Pseudonocardiales</taxon>
        <taxon>Pseudonocardiaceae</taxon>
        <taxon>Allosaccharopolyspora</taxon>
    </lineage>
</organism>
<dbReference type="Gene3D" id="1.20.58.460">
    <property type="entry name" value="Hyaluronidase post-catalytic domain-like"/>
    <property type="match status" value="1"/>
</dbReference>
<dbReference type="Proteomes" id="UP000371041">
    <property type="component" value="Chromosome"/>
</dbReference>
<dbReference type="PANTHER" id="PTHR13170:SF16">
    <property type="entry name" value="PROTEIN O-GLCNACASE"/>
    <property type="match status" value="1"/>
</dbReference>
<reference evidence="7" key="1">
    <citation type="submission" date="2019-11" db="EMBL/GenBank/DDBJ databases">
        <title>The complete genome sequence of Saccharopolyspora sp. E2A.</title>
        <authorList>
            <person name="Zhang G."/>
        </authorList>
    </citation>
    <scope>NUCLEOTIDE SEQUENCE [LARGE SCALE GENOMIC DNA]</scope>
    <source>
        <strain evidence="7">E2A</strain>
    </source>
</reference>
<dbReference type="Pfam" id="PF02838">
    <property type="entry name" value="Glyco_hydro_20b"/>
    <property type="match status" value="1"/>
</dbReference>
<dbReference type="Gene3D" id="3.20.20.80">
    <property type="entry name" value="Glycosidases"/>
    <property type="match status" value="1"/>
</dbReference>
<feature type="active site" description="Proton donor" evidence="3">
    <location>
        <position position="306"/>
    </location>
</feature>
<evidence type="ECO:0000256" key="2">
    <source>
        <dbReference type="ARBA" id="ARBA00023295"/>
    </source>
</evidence>
<keyword evidence="2 3" id="KW-0326">Glycosidase</keyword>
<feature type="region of interest" description="Disordered" evidence="4">
    <location>
        <begin position="15"/>
        <end position="53"/>
    </location>
</feature>
<dbReference type="InterPro" id="IPR017853">
    <property type="entry name" value="GH"/>
</dbReference>
<evidence type="ECO:0000313" key="6">
    <source>
        <dbReference type="EMBL" id="QGK71982.1"/>
    </source>
</evidence>
<dbReference type="GO" id="GO:0005975">
    <property type="term" value="P:carbohydrate metabolic process"/>
    <property type="evidence" value="ECO:0007669"/>
    <property type="project" value="UniProtKB-ARBA"/>
</dbReference>
<dbReference type="PROSITE" id="PS52009">
    <property type="entry name" value="GH84"/>
    <property type="match status" value="1"/>
</dbReference>
<dbReference type="GO" id="GO:1901135">
    <property type="term" value="P:carbohydrate derivative metabolic process"/>
    <property type="evidence" value="ECO:0007669"/>
    <property type="project" value="UniProtKB-ARBA"/>
</dbReference>
<protein>
    <submittedName>
        <fullName evidence="6">Beta-N-acetylglucosaminidase</fullName>
    </submittedName>
</protein>
<dbReference type="InterPro" id="IPR029018">
    <property type="entry name" value="Hex-like_dom2"/>
</dbReference>
<evidence type="ECO:0000256" key="3">
    <source>
        <dbReference type="PROSITE-ProRule" id="PRU01353"/>
    </source>
</evidence>
<dbReference type="PANTHER" id="PTHR13170">
    <property type="entry name" value="O-GLCNACASE"/>
    <property type="match status" value="1"/>
</dbReference>